<dbReference type="PROSITE" id="PS00107">
    <property type="entry name" value="PROTEIN_KINASE_ATP"/>
    <property type="match status" value="1"/>
</dbReference>
<evidence type="ECO:0000256" key="6">
    <source>
        <dbReference type="PROSITE-ProRule" id="PRU10141"/>
    </source>
</evidence>
<organism evidence="8">
    <name type="scientific">Sylvanvirus sp</name>
    <dbReference type="NCBI Taxonomy" id="2487774"/>
    <lineage>
        <taxon>Viruses</taxon>
    </lineage>
</organism>
<dbReference type="PANTHER" id="PTHR24346:SF82">
    <property type="entry name" value="KP78A-RELATED"/>
    <property type="match status" value="1"/>
</dbReference>
<keyword evidence="2" id="KW-0808">Transferase</keyword>
<keyword evidence="4" id="KW-0418">Kinase</keyword>
<gene>
    <name evidence="8" type="ORF">Sylvanvirus8_15</name>
</gene>
<sequence length="439" mass="50168">METKNTKHIHILNDPQANDTLFGEYQLEPTCLGKGTTGDVFVCTHIPSQQQYAVKRIDKRNINGVDHFKSHCDMEIHSLQTLKHPHIVKFHEIIDSSIYLYVVMEYLMGGELYYYIVAEGGLSIPKSLSLLKQLVTALIYCHSVFIAHRDLKLENIMFSDTRYETVKLVDFGHSTQLNTQASLAHTSCGSPHYASPQIVRGEDYDPLVSDVWSLGVVFYAMMTGNLPFDHSNSTTLMKMICQGEFVIPPYIPASICDLLHKMICVVPGQRIRMEDILNHSAFESLSATVDEYDEYFFESFNESYNQRFGKMKQDKDKFNKFNKRAKTKRGDRINVKINDKIIVRPLMYENKDMSTVSTISKMNYECECTSCACATRSMPEPKNEGNTAQDSSYFEKVKIMSRKNIINDMDKNTKRLNTLNTNTFHTNGFNACIKSCVIS</sequence>
<dbReference type="SMART" id="SM00220">
    <property type="entry name" value="S_TKc"/>
    <property type="match status" value="1"/>
</dbReference>
<dbReference type="InterPro" id="IPR000719">
    <property type="entry name" value="Prot_kinase_dom"/>
</dbReference>
<dbReference type="FunFam" id="1.10.510.10:FF:000571">
    <property type="entry name" value="Maternal embryonic leucine zipper kinase"/>
    <property type="match status" value="1"/>
</dbReference>
<evidence type="ECO:0000313" key="8">
    <source>
        <dbReference type="EMBL" id="AYV86759.1"/>
    </source>
</evidence>
<keyword evidence="5 6" id="KW-0067">ATP-binding</keyword>
<evidence type="ECO:0000256" key="1">
    <source>
        <dbReference type="ARBA" id="ARBA00022527"/>
    </source>
</evidence>
<keyword evidence="1" id="KW-0723">Serine/threonine-protein kinase</keyword>
<dbReference type="SUPFAM" id="SSF56112">
    <property type="entry name" value="Protein kinase-like (PK-like)"/>
    <property type="match status" value="1"/>
</dbReference>
<dbReference type="PANTHER" id="PTHR24346">
    <property type="entry name" value="MAP/MICROTUBULE AFFINITY-REGULATING KINASE"/>
    <property type="match status" value="1"/>
</dbReference>
<keyword evidence="3 6" id="KW-0547">Nucleotide-binding</keyword>
<dbReference type="Gene3D" id="1.10.510.10">
    <property type="entry name" value="Transferase(Phosphotransferase) domain 1"/>
    <property type="match status" value="1"/>
</dbReference>
<evidence type="ECO:0000259" key="7">
    <source>
        <dbReference type="PROSITE" id="PS50011"/>
    </source>
</evidence>
<feature type="domain" description="Protein kinase" evidence="7">
    <location>
        <begin position="26"/>
        <end position="282"/>
    </location>
</feature>
<protein>
    <recommendedName>
        <fullName evidence="7">Protein kinase domain-containing protein</fullName>
    </recommendedName>
</protein>
<feature type="binding site" evidence="6">
    <location>
        <position position="55"/>
    </location>
    <ligand>
        <name>ATP</name>
        <dbReference type="ChEBI" id="CHEBI:30616"/>
    </ligand>
</feature>
<evidence type="ECO:0000256" key="5">
    <source>
        <dbReference type="ARBA" id="ARBA00022840"/>
    </source>
</evidence>
<dbReference type="GO" id="GO:0005524">
    <property type="term" value="F:ATP binding"/>
    <property type="evidence" value="ECO:0007669"/>
    <property type="project" value="UniProtKB-UniRule"/>
</dbReference>
<dbReference type="GO" id="GO:0004674">
    <property type="term" value="F:protein serine/threonine kinase activity"/>
    <property type="evidence" value="ECO:0007669"/>
    <property type="project" value="UniProtKB-KW"/>
</dbReference>
<dbReference type="InterPro" id="IPR017441">
    <property type="entry name" value="Protein_kinase_ATP_BS"/>
</dbReference>
<dbReference type="Pfam" id="PF00069">
    <property type="entry name" value="Pkinase"/>
    <property type="match status" value="1"/>
</dbReference>
<evidence type="ECO:0000256" key="4">
    <source>
        <dbReference type="ARBA" id="ARBA00022777"/>
    </source>
</evidence>
<evidence type="ECO:0000256" key="2">
    <source>
        <dbReference type="ARBA" id="ARBA00022679"/>
    </source>
</evidence>
<proteinExistence type="predicted"/>
<reference evidence="8" key="1">
    <citation type="submission" date="2018-10" db="EMBL/GenBank/DDBJ databases">
        <title>Hidden diversity of soil giant viruses.</title>
        <authorList>
            <person name="Schulz F."/>
            <person name="Alteio L."/>
            <person name="Goudeau D."/>
            <person name="Ryan E.M."/>
            <person name="Malmstrom R.R."/>
            <person name="Blanchard J."/>
            <person name="Woyke T."/>
        </authorList>
    </citation>
    <scope>NUCLEOTIDE SEQUENCE</scope>
    <source>
        <strain evidence="8">SYV1</strain>
    </source>
</reference>
<dbReference type="PROSITE" id="PS00108">
    <property type="entry name" value="PROTEIN_KINASE_ST"/>
    <property type="match status" value="1"/>
</dbReference>
<dbReference type="GO" id="GO:0035556">
    <property type="term" value="P:intracellular signal transduction"/>
    <property type="evidence" value="ECO:0007669"/>
    <property type="project" value="TreeGrafter"/>
</dbReference>
<dbReference type="EMBL" id="MK072514">
    <property type="protein sequence ID" value="AYV86759.1"/>
    <property type="molecule type" value="Genomic_DNA"/>
</dbReference>
<dbReference type="InterPro" id="IPR011009">
    <property type="entry name" value="Kinase-like_dom_sf"/>
</dbReference>
<evidence type="ECO:0000256" key="3">
    <source>
        <dbReference type="ARBA" id="ARBA00022741"/>
    </source>
</evidence>
<dbReference type="PROSITE" id="PS50011">
    <property type="entry name" value="PROTEIN_KINASE_DOM"/>
    <property type="match status" value="1"/>
</dbReference>
<dbReference type="InterPro" id="IPR008271">
    <property type="entry name" value="Ser/Thr_kinase_AS"/>
</dbReference>
<accession>A0A3G5ALC0</accession>
<name>A0A3G5ALC0_9VIRU</name>